<accession>A0A815W4Q4</accession>
<feature type="non-terminal residue" evidence="1">
    <location>
        <position position="1"/>
    </location>
</feature>
<sequence>LGLILDGEHLPHLPLLNIIWIDDDTLNIHLWITTNTPLR</sequence>
<evidence type="ECO:0000313" key="2">
    <source>
        <dbReference type="Proteomes" id="UP000663889"/>
    </source>
</evidence>
<name>A0A815W4Q4_9BILA</name>
<dbReference type="AlphaFoldDB" id="A0A815W4Q4"/>
<dbReference type="EMBL" id="CAJNOU010008300">
    <property type="protein sequence ID" value="CAF1536303.1"/>
    <property type="molecule type" value="Genomic_DNA"/>
</dbReference>
<gene>
    <name evidence="1" type="ORF">SEV965_LOCUS37845</name>
</gene>
<organism evidence="1 2">
    <name type="scientific">Rotaria sordida</name>
    <dbReference type="NCBI Taxonomy" id="392033"/>
    <lineage>
        <taxon>Eukaryota</taxon>
        <taxon>Metazoa</taxon>
        <taxon>Spiralia</taxon>
        <taxon>Gnathifera</taxon>
        <taxon>Rotifera</taxon>
        <taxon>Eurotatoria</taxon>
        <taxon>Bdelloidea</taxon>
        <taxon>Philodinida</taxon>
        <taxon>Philodinidae</taxon>
        <taxon>Rotaria</taxon>
    </lineage>
</organism>
<comment type="caution">
    <text evidence="1">The sequence shown here is derived from an EMBL/GenBank/DDBJ whole genome shotgun (WGS) entry which is preliminary data.</text>
</comment>
<dbReference type="Proteomes" id="UP000663889">
    <property type="component" value="Unassembled WGS sequence"/>
</dbReference>
<evidence type="ECO:0000313" key="1">
    <source>
        <dbReference type="EMBL" id="CAF1536303.1"/>
    </source>
</evidence>
<proteinExistence type="predicted"/>
<protein>
    <submittedName>
        <fullName evidence="1">Uncharacterized protein</fullName>
    </submittedName>
</protein>
<reference evidence="1" key="1">
    <citation type="submission" date="2021-02" db="EMBL/GenBank/DDBJ databases">
        <authorList>
            <person name="Nowell W R."/>
        </authorList>
    </citation>
    <scope>NUCLEOTIDE SEQUENCE</scope>
</reference>